<evidence type="ECO:0000256" key="4">
    <source>
        <dbReference type="SAM" id="MobiDB-lite"/>
    </source>
</evidence>
<dbReference type="EMBL" id="ADBL01001272">
    <property type="status" value="NOT_ANNOTATED_CDS"/>
    <property type="molecule type" value="Genomic_DNA"/>
</dbReference>
<evidence type="ECO:0000313" key="6">
    <source>
        <dbReference type="EnsemblFungi" id="MAPG_05356T0"/>
    </source>
</evidence>
<feature type="compositionally biased region" description="Gly residues" evidence="4">
    <location>
        <begin position="40"/>
        <end position="55"/>
    </location>
</feature>
<feature type="compositionally biased region" description="Low complexity" evidence="4">
    <location>
        <begin position="229"/>
        <end position="242"/>
    </location>
</feature>
<dbReference type="eggNOG" id="ENOG502QYHN">
    <property type="taxonomic scope" value="Eukaryota"/>
</dbReference>
<feature type="compositionally biased region" description="Polar residues" evidence="4">
    <location>
        <begin position="18"/>
        <end position="29"/>
    </location>
</feature>
<dbReference type="SMART" id="SM00368">
    <property type="entry name" value="LRR_RI"/>
    <property type="match status" value="4"/>
</dbReference>
<reference evidence="6" key="5">
    <citation type="submission" date="2015-06" db="UniProtKB">
        <authorList>
            <consortium name="EnsemblFungi"/>
        </authorList>
    </citation>
    <scope>IDENTIFICATION</scope>
    <source>
        <strain evidence="6">ATCC 64411</strain>
    </source>
</reference>
<dbReference type="EMBL" id="GL876969">
    <property type="protein sequence ID" value="KLU86342.1"/>
    <property type="molecule type" value="Genomic_DNA"/>
</dbReference>
<gene>
    <name evidence="5" type="ORF">MAPG_05356</name>
</gene>
<proteinExistence type="predicted"/>
<keyword evidence="7" id="KW-1185">Reference proteome</keyword>
<sequence>MEHVHGIDVSWMTHGSPRGNSRKLSSQPGLLQVLRRLSSSGGGGSGGGGNGGSLSGGPKKNHGGLVERRVLNVDRNRERCALAELNQAKLRRVAFCVDVEIAPMPKYTEDGGAPNNKGYEKANKPKPAEKGDAEALGSGKASQQTAGAASESKGEKPAAEAGGTTATADKAVQDGTVADESSTVKSGDGTKKKEKKKKSEEERKARKEKKRKLAESNGTIPMEIHLDSDSSGSCTGENSSSGRSQSVPTTNPVRIYRRCCQLRETPILKKITEQLTKPGNVSAGGAVEKLDLTAYWLQLPDLVTLGDYLAVVPVKELVLENCGLNDEGLRVILAGLLASRRPKRKSRKWTDDDSNGLDAHGGVVERLVLRNNKIGPEGWKHICLFIYMCRSIKQLDISSLVFPRATPPPQSPASHITPHFQIGHHGRPPPPMSICQLFSKSLGERLAGSTLELLNLAETCPDTDQLGILIDGVIKCGVKRLGLARNGMDKAGVAHVARYLASGACEGLDLGGNDLRDHLEALATALPENSPLSALSLAECNLRPGSLCELFPKLAKLKDFRFIDLSHNHDLFMTSPSSISLLRRYLPKMAALKRIHLADVAMTSEQAIALAEILPEVQGLAHIILLSNPELTKLADAQTEESQEEACALYASLLAATRVSTSIVAVDIDVPTERSGEIVKALAKQVVAYSLRNMENLPIVKPEAGEAVGATGSRQDLEYPDVLQHLVGADTTRPDVVLDDVEAAPDDDYVIGGTGVVKALACCLKNSGDESRRPSGEFTREADLHTPPPLSTTALLDTPPPQRRKAPGGKAKDMSKHLLGSARKIRKRLQPALAKAKRASAASAHDTHTYQRLLFLDSTLDGIIKRFEDEFPDTREFAAADEAAPSSSSDSAAAPPSMPLAASFGSDADHIGGGSDAEDDEDGGSGRLLLGRPSKPPSRSNSLLSVGSDPNHVRLLHELVEEVDDPELNKQIERDGVVSVFRDHRERIRDRLRSADPEHWERFEESQRMARANVNVPSEAAGKGQQAPKEESGAGADDKTTRPQIDAAQEAAGNEVAVCD</sequence>
<evidence type="ECO:0000313" key="5">
    <source>
        <dbReference type="EMBL" id="KLU86342.1"/>
    </source>
</evidence>
<dbReference type="OMA" id="ECPSLCH"/>
<feature type="compositionally biased region" description="Basic and acidic residues" evidence="4">
    <location>
        <begin position="767"/>
        <end position="784"/>
    </location>
</feature>
<dbReference type="PANTHER" id="PTHR24107:SF2">
    <property type="entry name" value="NLR FAMILY CARD DOMAIN CONTAINING 3"/>
    <property type="match status" value="1"/>
</dbReference>
<dbReference type="InterPro" id="IPR032675">
    <property type="entry name" value="LRR_dom_sf"/>
</dbReference>
<comment type="subcellular location">
    <subcellularLocation>
        <location evidence="1">Cytoplasm</location>
        <location evidence="1">Cytoskeleton</location>
    </subcellularLocation>
</comment>
<organism evidence="6 7">
    <name type="scientific">Magnaporthiopsis poae (strain ATCC 64411 / 73-15)</name>
    <name type="common">Kentucky bluegrass fungus</name>
    <name type="synonym">Magnaporthe poae</name>
    <dbReference type="NCBI Taxonomy" id="644358"/>
    <lineage>
        <taxon>Eukaryota</taxon>
        <taxon>Fungi</taxon>
        <taxon>Dikarya</taxon>
        <taxon>Ascomycota</taxon>
        <taxon>Pezizomycotina</taxon>
        <taxon>Sordariomycetes</taxon>
        <taxon>Sordariomycetidae</taxon>
        <taxon>Magnaporthales</taxon>
        <taxon>Magnaporthaceae</taxon>
        <taxon>Magnaporthiopsis</taxon>
    </lineage>
</organism>
<name>A0A0C4DZ67_MAGP6</name>
<evidence type="ECO:0008006" key="8">
    <source>
        <dbReference type="Google" id="ProtNLM"/>
    </source>
</evidence>
<evidence type="ECO:0000256" key="2">
    <source>
        <dbReference type="ARBA" id="ARBA00022490"/>
    </source>
</evidence>
<feature type="region of interest" description="Disordered" evidence="4">
    <location>
        <begin position="767"/>
        <end position="815"/>
    </location>
</feature>
<dbReference type="Proteomes" id="UP000011715">
    <property type="component" value="Unassembled WGS sequence"/>
</dbReference>
<feature type="region of interest" description="Disordered" evidence="4">
    <location>
        <begin position="1015"/>
        <end position="1060"/>
    </location>
</feature>
<evidence type="ECO:0000256" key="3">
    <source>
        <dbReference type="ARBA" id="ARBA00023212"/>
    </source>
</evidence>
<keyword evidence="2" id="KW-0963">Cytoplasm</keyword>
<dbReference type="EMBL" id="ADBL01001271">
    <property type="status" value="NOT_ANNOTATED_CDS"/>
    <property type="molecule type" value="Genomic_DNA"/>
</dbReference>
<feature type="region of interest" description="Disordered" evidence="4">
    <location>
        <begin position="105"/>
        <end position="250"/>
    </location>
</feature>
<dbReference type="SUPFAM" id="SSF52047">
    <property type="entry name" value="RNI-like"/>
    <property type="match status" value="1"/>
</dbReference>
<feature type="compositionally biased region" description="Basic and acidic residues" evidence="4">
    <location>
        <begin position="118"/>
        <end position="133"/>
    </location>
</feature>
<evidence type="ECO:0000313" key="7">
    <source>
        <dbReference type="Proteomes" id="UP000011715"/>
    </source>
</evidence>
<protein>
    <recommendedName>
        <fullName evidence="8">Cell wall biogenesis protein Mhp1</fullName>
    </recommendedName>
</protein>
<evidence type="ECO:0000256" key="1">
    <source>
        <dbReference type="ARBA" id="ARBA00004245"/>
    </source>
</evidence>
<dbReference type="OrthoDB" id="8436363at2759"/>
<reference evidence="5" key="1">
    <citation type="submission" date="2010-05" db="EMBL/GenBank/DDBJ databases">
        <title>The Genome Sequence of Magnaporthe poae strain ATCC 64411.</title>
        <authorList>
            <consortium name="The Broad Institute Genome Sequencing Platform"/>
            <consortium name="Broad Institute Genome Sequencing Center for Infectious Disease"/>
            <person name="Ma L.-J."/>
            <person name="Dead R."/>
            <person name="Young S."/>
            <person name="Zeng Q."/>
            <person name="Koehrsen M."/>
            <person name="Alvarado L."/>
            <person name="Berlin A."/>
            <person name="Chapman S.B."/>
            <person name="Chen Z."/>
            <person name="Freedman E."/>
            <person name="Gellesch M."/>
            <person name="Goldberg J."/>
            <person name="Griggs A."/>
            <person name="Gujja S."/>
            <person name="Heilman E.R."/>
            <person name="Heiman D."/>
            <person name="Hepburn T."/>
            <person name="Howarth C."/>
            <person name="Jen D."/>
            <person name="Larson L."/>
            <person name="Mehta T."/>
            <person name="Neiman D."/>
            <person name="Pearson M."/>
            <person name="Roberts A."/>
            <person name="Saif S."/>
            <person name="Shea T."/>
            <person name="Shenoy N."/>
            <person name="Sisk P."/>
            <person name="Stolte C."/>
            <person name="Sykes S."/>
            <person name="Walk T."/>
            <person name="White J."/>
            <person name="Yandava C."/>
            <person name="Haas B."/>
            <person name="Nusbaum C."/>
            <person name="Birren B."/>
        </authorList>
    </citation>
    <scope>NUCLEOTIDE SEQUENCE</scope>
    <source>
        <strain evidence="5">ATCC 64411</strain>
    </source>
</reference>
<reference evidence="7" key="2">
    <citation type="submission" date="2010-05" db="EMBL/GenBank/DDBJ databases">
        <title>The genome sequence of Magnaporthe poae strain ATCC 64411.</title>
        <authorList>
            <person name="Ma L.-J."/>
            <person name="Dead R."/>
            <person name="Young S."/>
            <person name="Zeng Q."/>
            <person name="Koehrsen M."/>
            <person name="Alvarado L."/>
            <person name="Berlin A."/>
            <person name="Chapman S.B."/>
            <person name="Chen Z."/>
            <person name="Freedman E."/>
            <person name="Gellesch M."/>
            <person name="Goldberg J."/>
            <person name="Griggs A."/>
            <person name="Gujja S."/>
            <person name="Heilman E.R."/>
            <person name="Heiman D."/>
            <person name="Hepburn T."/>
            <person name="Howarth C."/>
            <person name="Jen D."/>
            <person name="Larson L."/>
            <person name="Mehta T."/>
            <person name="Neiman D."/>
            <person name="Pearson M."/>
            <person name="Roberts A."/>
            <person name="Saif S."/>
            <person name="Shea T."/>
            <person name="Shenoy N."/>
            <person name="Sisk P."/>
            <person name="Stolte C."/>
            <person name="Sykes S."/>
            <person name="Walk T."/>
            <person name="White J."/>
            <person name="Yandava C."/>
            <person name="Haas B."/>
            <person name="Nusbaum C."/>
            <person name="Birren B."/>
        </authorList>
    </citation>
    <scope>NUCLEOTIDE SEQUENCE [LARGE SCALE GENOMIC DNA]</scope>
    <source>
        <strain evidence="7">ATCC 64411 / 73-15</strain>
    </source>
</reference>
<feature type="region of interest" description="Disordered" evidence="4">
    <location>
        <begin position="880"/>
        <end position="948"/>
    </location>
</feature>
<dbReference type="EnsemblFungi" id="MAPG_05356T0">
    <property type="protein sequence ID" value="MAPG_05356T0"/>
    <property type="gene ID" value="MAPG_05356"/>
</dbReference>
<feature type="compositionally biased region" description="Low complexity" evidence="4">
    <location>
        <begin position="159"/>
        <end position="170"/>
    </location>
</feature>
<feature type="compositionally biased region" description="Low complexity" evidence="4">
    <location>
        <begin position="880"/>
        <end position="903"/>
    </location>
</feature>
<dbReference type="AlphaFoldDB" id="A0A0C4DZ67"/>
<dbReference type="EMBL" id="ADBL01001273">
    <property type="status" value="NOT_ANNOTATED_CDS"/>
    <property type="molecule type" value="Genomic_DNA"/>
</dbReference>
<dbReference type="VEuPathDB" id="FungiDB:MAPG_05356"/>
<reference evidence="6" key="4">
    <citation type="journal article" date="2015" name="G3 (Bethesda)">
        <title>Genome sequences of three phytopathogenic species of the Magnaporthaceae family of fungi.</title>
        <authorList>
            <person name="Okagaki L.H."/>
            <person name="Nunes C.C."/>
            <person name="Sailsbery J."/>
            <person name="Clay B."/>
            <person name="Brown D."/>
            <person name="John T."/>
            <person name="Oh Y."/>
            <person name="Young N."/>
            <person name="Fitzgerald M."/>
            <person name="Haas B.J."/>
            <person name="Zeng Q."/>
            <person name="Young S."/>
            <person name="Adiconis X."/>
            <person name="Fan L."/>
            <person name="Levin J.Z."/>
            <person name="Mitchell T.K."/>
            <person name="Okubara P.A."/>
            <person name="Farman M.L."/>
            <person name="Kohn L.M."/>
            <person name="Birren B."/>
            <person name="Ma L.-J."/>
            <person name="Dean R.A."/>
        </authorList>
    </citation>
    <scope>NUCLEOTIDE SEQUENCE</scope>
    <source>
        <strain evidence="6">ATCC 64411 / 73-15</strain>
    </source>
</reference>
<dbReference type="InterPro" id="IPR052410">
    <property type="entry name" value="DRC5"/>
</dbReference>
<keyword evidence="3" id="KW-0206">Cytoskeleton</keyword>
<accession>A0A0C4DZ67</accession>
<dbReference type="GO" id="GO:0005856">
    <property type="term" value="C:cytoskeleton"/>
    <property type="evidence" value="ECO:0007669"/>
    <property type="project" value="UniProtKB-SubCell"/>
</dbReference>
<feature type="region of interest" description="Disordered" evidence="4">
    <location>
        <begin position="1"/>
        <end position="66"/>
    </location>
</feature>
<dbReference type="Gene3D" id="3.80.10.10">
    <property type="entry name" value="Ribonuclease Inhibitor"/>
    <property type="match status" value="2"/>
</dbReference>
<feature type="compositionally biased region" description="Basic and acidic residues" evidence="4">
    <location>
        <begin position="1028"/>
        <end position="1041"/>
    </location>
</feature>
<dbReference type="PANTHER" id="PTHR24107">
    <property type="entry name" value="YNEIN REGULATORY COMPLEX SUBUNIT 5"/>
    <property type="match status" value="1"/>
</dbReference>
<reference evidence="5" key="3">
    <citation type="submission" date="2011-03" db="EMBL/GenBank/DDBJ databases">
        <title>Annotation of Magnaporthe poae ATCC 64411.</title>
        <authorList>
            <person name="Ma L.-J."/>
            <person name="Dead R."/>
            <person name="Young S.K."/>
            <person name="Zeng Q."/>
            <person name="Gargeya S."/>
            <person name="Fitzgerald M."/>
            <person name="Haas B."/>
            <person name="Abouelleil A."/>
            <person name="Alvarado L."/>
            <person name="Arachchi H.M."/>
            <person name="Berlin A."/>
            <person name="Brown A."/>
            <person name="Chapman S.B."/>
            <person name="Chen Z."/>
            <person name="Dunbar C."/>
            <person name="Freedman E."/>
            <person name="Gearin G."/>
            <person name="Gellesch M."/>
            <person name="Goldberg J."/>
            <person name="Griggs A."/>
            <person name="Gujja S."/>
            <person name="Heiman D."/>
            <person name="Howarth C."/>
            <person name="Larson L."/>
            <person name="Lui A."/>
            <person name="MacDonald P.J.P."/>
            <person name="Mehta T."/>
            <person name="Montmayeur A."/>
            <person name="Murphy C."/>
            <person name="Neiman D."/>
            <person name="Pearson M."/>
            <person name="Priest M."/>
            <person name="Roberts A."/>
            <person name="Saif S."/>
            <person name="Shea T."/>
            <person name="Shenoy N."/>
            <person name="Sisk P."/>
            <person name="Stolte C."/>
            <person name="Sykes S."/>
            <person name="Yandava C."/>
            <person name="Wortman J."/>
            <person name="Nusbaum C."/>
            <person name="Birren B."/>
        </authorList>
    </citation>
    <scope>NUCLEOTIDE SEQUENCE</scope>
    <source>
        <strain evidence="5">ATCC 64411</strain>
    </source>
</reference>
<dbReference type="STRING" id="644358.A0A0C4DZ67"/>